<gene>
    <name evidence="1" type="ORF">RIF29_33641</name>
</gene>
<dbReference type="GO" id="GO:0005975">
    <property type="term" value="P:carbohydrate metabolic process"/>
    <property type="evidence" value="ECO:0007669"/>
    <property type="project" value="InterPro"/>
</dbReference>
<evidence type="ECO:0000313" key="2">
    <source>
        <dbReference type="Proteomes" id="UP001372338"/>
    </source>
</evidence>
<comment type="caution">
    <text evidence="1">The sequence shown here is derived from an EMBL/GenBank/DDBJ whole genome shotgun (WGS) entry which is preliminary data.</text>
</comment>
<dbReference type="EMBL" id="JAYWIO010000007">
    <property type="protein sequence ID" value="KAK7250890.1"/>
    <property type="molecule type" value="Genomic_DNA"/>
</dbReference>
<dbReference type="SUPFAM" id="SSF49785">
    <property type="entry name" value="Galactose-binding domain-like"/>
    <property type="match status" value="1"/>
</dbReference>
<protein>
    <submittedName>
        <fullName evidence="1">Uncharacterized protein</fullName>
    </submittedName>
</protein>
<dbReference type="InterPro" id="IPR001944">
    <property type="entry name" value="Glycoside_Hdrlase_35"/>
</dbReference>
<dbReference type="GO" id="GO:0004553">
    <property type="term" value="F:hydrolase activity, hydrolyzing O-glycosyl compounds"/>
    <property type="evidence" value="ECO:0007669"/>
    <property type="project" value="InterPro"/>
</dbReference>
<sequence length="128" mass="14085">MGTTSAPYPFHFSIFVGEDEWFLKNGSKPVLIIESKGHALHAFVNQEFQGTGIGIPLTYKNPISLKAGKNEIAILSLTIGLQSSGAFYEFFGAGLTSVKIEGFNIGTLDLSFYVWRYKIGVQGEYLKI</sequence>
<accession>A0AAN9E8C0</accession>
<evidence type="ECO:0000313" key="1">
    <source>
        <dbReference type="EMBL" id="KAK7250890.1"/>
    </source>
</evidence>
<reference evidence="1 2" key="1">
    <citation type="submission" date="2024-01" db="EMBL/GenBank/DDBJ databases">
        <title>The genomes of 5 underutilized Papilionoideae crops provide insights into root nodulation and disease resistanc.</title>
        <authorList>
            <person name="Yuan L."/>
        </authorList>
    </citation>
    <scope>NUCLEOTIDE SEQUENCE [LARGE SCALE GENOMIC DNA]</scope>
    <source>
        <strain evidence="1">ZHUSHIDOU_FW_LH</strain>
        <tissue evidence="1">Leaf</tissue>
    </source>
</reference>
<name>A0AAN9E8C0_CROPI</name>
<dbReference type="PANTHER" id="PTHR23421">
    <property type="entry name" value="BETA-GALACTOSIDASE RELATED"/>
    <property type="match status" value="1"/>
</dbReference>
<organism evidence="1 2">
    <name type="scientific">Crotalaria pallida</name>
    <name type="common">Smooth rattlebox</name>
    <name type="synonym">Crotalaria striata</name>
    <dbReference type="NCBI Taxonomy" id="3830"/>
    <lineage>
        <taxon>Eukaryota</taxon>
        <taxon>Viridiplantae</taxon>
        <taxon>Streptophyta</taxon>
        <taxon>Embryophyta</taxon>
        <taxon>Tracheophyta</taxon>
        <taxon>Spermatophyta</taxon>
        <taxon>Magnoliopsida</taxon>
        <taxon>eudicotyledons</taxon>
        <taxon>Gunneridae</taxon>
        <taxon>Pentapetalae</taxon>
        <taxon>rosids</taxon>
        <taxon>fabids</taxon>
        <taxon>Fabales</taxon>
        <taxon>Fabaceae</taxon>
        <taxon>Papilionoideae</taxon>
        <taxon>50 kb inversion clade</taxon>
        <taxon>genistoids sensu lato</taxon>
        <taxon>core genistoids</taxon>
        <taxon>Crotalarieae</taxon>
        <taxon>Crotalaria</taxon>
    </lineage>
</organism>
<proteinExistence type="predicted"/>
<dbReference type="Proteomes" id="UP001372338">
    <property type="component" value="Unassembled WGS sequence"/>
</dbReference>
<keyword evidence="2" id="KW-1185">Reference proteome</keyword>
<dbReference type="AlphaFoldDB" id="A0AAN9E8C0"/>
<dbReference type="InterPro" id="IPR008979">
    <property type="entry name" value="Galactose-bd-like_sf"/>
</dbReference>